<dbReference type="AlphaFoldDB" id="H5X6W7"/>
<evidence type="ECO:0000313" key="4">
    <source>
        <dbReference type="Proteomes" id="UP000004926"/>
    </source>
</evidence>
<dbReference type="Proteomes" id="UP000004926">
    <property type="component" value="Chromosome"/>
</dbReference>
<keyword evidence="1" id="KW-0479">Metal-binding</keyword>
<dbReference type="CDD" id="cd04793">
    <property type="entry name" value="LanC"/>
    <property type="match status" value="1"/>
</dbReference>
<accession>H5X6W7</accession>
<dbReference type="InterPro" id="IPR007822">
    <property type="entry name" value="LANC-like"/>
</dbReference>
<feature type="binding site" evidence="1">
    <location>
        <position position="327"/>
    </location>
    <ligand>
        <name>Zn(2+)</name>
        <dbReference type="ChEBI" id="CHEBI:29105"/>
    </ligand>
</feature>
<dbReference type="GO" id="GO:0046872">
    <property type="term" value="F:metal ion binding"/>
    <property type="evidence" value="ECO:0007669"/>
    <property type="project" value="UniProtKB-KW"/>
</dbReference>
<dbReference type="PRINTS" id="PR01950">
    <property type="entry name" value="LANCSUPER"/>
</dbReference>
<sequence>MTTTREPEEVSDRLAAQLADPAIDPDDHSGREQSLSEGAAGIALLHVERALAGAGSWATAHPWVAAATARGVSTAADTNLYLGAPAIFFLLRAAQADGHNRYHRAVASLEHHVRTVAWHRVESAIARAGRGEVASFGEYDLFTGLTGIGRLLLQHSPGADILEQILGYLVHLTEPRPDQLPGWWVAHDPDTTIATPGGHANLGLAHGISGVLAFLGTALRHGVTVDGHAEAIARICRHLDTWRHDDDSGPWWPEWLTHDELRTGRALQGGPLRPSWCYGTPGIARAQQIAAIATGDTARQRLAEDALVACLADPAQLAHVTDTSLCHGWAGLHHTAWRAAQDSLTPDIAAQLPSLAAALNHAASTSASENTGFLTGAAGLALAARTAIHHTPPISGWDACLLIT</sequence>
<dbReference type="Gene3D" id="1.50.10.20">
    <property type="match status" value="1"/>
</dbReference>
<feature type="binding site" evidence="1">
    <location>
        <position position="326"/>
    </location>
    <ligand>
        <name>Zn(2+)</name>
        <dbReference type="ChEBI" id="CHEBI:29105"/>
    </ligand>
</feature>
<name>H5X6W7_9PSEU</name>
<dbReference type="HOGENOM" id="CLU_049438_0_0_11"/>
<dbReference type="eggNOG" id="COG4403">
    <property type="taxonomic scope" value="Bacteria"/>
</dbReference>
<dbReference type="OrthoDB" id="1882482at2"/>
<dbReference type="SUPFAM" id="SSF158745">
    <property type="entry name" value="LanC-like"/>
    <property type="match status" value="1"/>
</dbReference>
<feature type="compositionally biased region" description="Basic and acidic residues" evidence="2">
    <location>
        <begin position="1"/>
        <end position="12"/>
    </location>
</feature>
<dbReference type="EMBL" id="CM001439">
    <property type="protein sequence ID" value="EHR52396.1"/>
    <property type="molecule type" value="Genomic_DNA"/>
</dbReference>
<evidence type="ECO:0000256" key="1">
    <source>
        <dbReference type="PIRSR" id="PIRSR607822-1"/>
    </source>
</evidence>
<dbReference type="RefSeq" id="WP_009155774.1">
    <property type="nucleotide sequence ID" value="NZ_CM001439.1"/>
</dbReference>
<reference evidence="3 4" key="1">
    <citation type="journal article" date="2012" name="Stand. Genomic Sci.">
        <title>Genome sequence of the ocean sediment bacterium Saccharomonospora marina type strain (XMU15(T)).</title>
        <authorList>
            <person name="Klenk H.P."/>
            <person name="Lu M."/>
            <person name="Lucas S."/>
            <person name="Lapidus A."/>
            <person name="Copeland A."/>
            <person name="Pitluck S."/>
            <person name="Goodwin L.A."/>
            <person name="Han C."/>
            <person name="Tapia R."/>
            <person name="Brambilla E.M."/>
            <person name="Potter G."/>
            <person name="Land M."/>
            <person name="Ivanova N."/>
            <person name="Rohde M."/>
            <person name="Goker M."/>
            <person name="Detter J.C."/>
            <person name="Li W.J."/>
            <person name="Kyrpides N.C."/>
            <person name="Woyke T."/>
        </authorList>
    </citation>
    <scope>NUCLEOTIDE SEQUENCE [LARGE SCALE GENOMIC DNA]</scope>
    <source>
        <strain evidence="3 4">XMU15</strain>
    </source>
</reference>
<keyword evidence="1" id="KW-0862">Zinc</keyword>
<dbReference type="STRING" id="882083.SacmaDRAFT_4203"/>
<evidence type="ECO:0000256" key="2">
    <source>
        <dbReference type="SAM" id="MobiDB-lite"/>
    </source>
</evidence>
<gene>
    <name evidence="3" type="ORF">SacmaDRAFT_4203</name>
</gene>
<organism evidence="3 4">
    <name type="scientific">Saccharomonospora marina XMU15</name>
    <dbReference type="NCBI Taxonomy" id="882083"/>
    <lineage>
        <taxon>Bacteria</taxon>
        <taxon>Bacillati</taxon>
        <taxon>Actinomycetota</taxon>
        <taxon>Actinomycetes</taxon>
        <taxon>Pseudonocardiales</taxon>
        <taxon>Pseudonocardiaceae</taxon>
        <taxon>Saccharomonospora</taxon>
    </lineage>
</organism>
<dbReference type="Pfam" id="PF05147">
    <property type="entry name" value="LANC_like"/>
    <property type="match status" value="1"/>
</dbReference>
<proteinExistence type="predicted"/>
<keyword evidence="4" id="KW-1185">Reference proteome</keyword>
<dbReference type="PRINTS" id="PR01955">
    <property type="entry name" value="LANCFRANKIA"/>
</dbReference>
<evidence type="ECO:0000313" key="3">
    <source>
        <dbReference type="EMBL" id="EHR52396.1"/>
    </source>
</evidence>
<protein>
    <submittedName>
        <fullName evidence="3">Lanthionine synthetase C-like protein</fullName>
    </submittedName>
</protein>
<feature type="region of interest" description="Disordered" evidence="2">
    <location>
        <begin position="1"/>
        <end position="34"/>
    </location>
</feature>
<feature type="binding site" evidence="1">
    <location>
        <position position="277"/>
    </location>
    <ligand>
        <name>Zn(2+)</name>
        <dbReference type="ChEBI" id="CHEBI:29105"/>
    </ligand>
</feature>
<dbReference type="InterPro" id="IPR033889">
    <property type="entry name" value="LanC"/>
</dbReference>
<dbReference type="SMART" id="SM01260">
    <property type="entry name" value="LANC_like"/>
    <property type="match status" value="1"/>
</dbReference>
<dbReference type="GO" id="GO:0031179">
    <property type="term" value="P:peptide modification"/>
    <property type="evidence" value="ECO:0007669"/>
    <property type="project" value="InterPro"/>
</dbReference>